<dbReference type="Proteomes" id="UP000286806">
    <property type="component" value="Unassembled WGS sequence"/>
</dbReference>
<protein>
    <submittedName>
        <fullName evidence="3">NifZ protein</fullName>
    </submittedName>
</protein>
<dbReference type="RefSeq" id="WP_124704020.1">
    <property type="nucleotide sequence ID" value="NZ_BGOW01000006.1"/>
</dbReference>
<dbReference type="EMBL" id="BGOW01000006">
    <property type="protein sequence ID" value="GBL45196.1"/>
    <property type="molecule type" value="Genomic_DNA"/>
</dbReference>
<organism evidence="3 4">
    <name type="scientific">Sulfuriferula multivorans</name>
    <dbReference type="NCBI Taxonomy" id="1559896"/>
    <lineage>
        <taxon>Bacteria</taxon>
        <taxon>Pseudomonadati</taxon>
        <taxon>Pseudomonadota</taxon>
        <taxon>Betaproteobacteria</taxon>
        <taxon>Nitrosomonadales</taxon>
        <taxon>Sulfuricellaceae</taxon>
        <taxon>Sulfuriferula</taxon>
    </lineage>
</organism>
<sequence length="79" mass="8854">MIDQREAKYQWGQRIVSTVDMFNDGSYPEREPGALLVSNGTPGEIVNVGYHEEFNLPVYMVEFQESGVVGCLEEEIALA</sequence>
<proteinExistence type="inferred from homology"/>
<dbReference type="Pfam" id="PF04319">
    <property type="entry name" value="NifZ"/>
    <property type="match status" value="1"/>
</dbReference>
<comment type="caution">
    <text evidence="3">The sequence shown here is derived from an EMBL/GenBank/DDBJ whole genome shotgun (WGS) entry which is preliminary data.</text>
</comment>
<dbReference type="InterPro" id="IPR007415">
    <property type="entry name" value="Nitrogenase_MoFe_mat_NifZ"/>
</dbReference>
<dbReference type="AlphaFoldDB" id="A0A401JCA5"/>
<accession>A0A401JCA5</accession>
<dbReference type="OrthoDB" id="8563538at2"/>
<evidence type="ECO:0000313" key="3">
    <source>
        <dbReference type="EMBL" id="GBL45196.1"/>
    </source>
</evidence>
<name>A0A401JCA5_9PROT</name>
<evidence type="ECO:0000256" key="1">
    <source>
        <dbReference type="ARBA" id="ARBA00008027"/>
    </source>
</evidence>
<evidence type="ECO:0000313" key="4">
    <source>
        <dbReference type="Proteomes" id="UP000286806"/>
    </source>
</evidence>
<evidence type="ECO:0000256" key="2">
    <source>
        <dbReference type="ARBA" id="ARBA00023231"/>
    </source>
</evidence>
<keyword evidence="2" id="KW-0535">Nitrogen fixation</keyword>
<comment type="similarity">
    <text evidence="1">Belongs to the NifZ family.</text>
</comment>
<gene>
    <name evidence="3" type="ORF">SFMTTN_1000</name>
</gene>
<dbReference type="GO" id="GO:0009399">
    <property type="term" value="P:nitrogen fixation"/>
    <property type="evidence" value="ECO:0007669"/>
    <property type="project" value="InterPro"/>
</dbReference>
<keyword evidence="4" id="KW-1185">Reference proteome</keyword>
<reference evidence="3 4" key="1">
    <citation type="journal article" date="2019" name="Front. Microbiol.">
        <title>Genomes of Neutrophilic Sulfur-Oxidizing Chemolithoautotrophs Representing 9 Proteobacterial Species From 8 Genera.</title>
        <authorList>
            <person name="Watanabe T."/>
            <person name="Kojima H."/>
            <person name="Umezawa K."/>
            <person name="Hori C."/>
            <person name="Takasuka T.E."/>
            <person name="Kato Y."/>
            <person name="Fukui M."/>
        </authorList>
    </citation>
    <scope>NUCLEOTIDE SEQUENCE [LARGE SCALE GENOMIC DNA]</scope>
    <source>
        <strain evidence="3 4">TTN</strain>
    </source>
</reference>